<dbReference type="Pfam" id="PF01712">
    <property type="entry name" value="dNK"/>
    <property type="match status" value="1"/>
</dbReference>
<dbReference type="InterPro" id="IPR015828">
    <property type="entry name" value="NDUFA10"/>
</dbReference>
<dbReference type="InParanoid" id="E2BQJ3"/>
<dbReference type="KEGG" id="hst:105185485"/>
<evidence type="ECO:0000256" key="13">
    <source>
        <dbReference type="PIRNR" id="PIRNR000543"/>
    </source>
</evidence>
<comment type="cofactor">
    <cofactor evidence="1 13">
        <name>FAD</name>
        <dbReference type="ChEBI" id="CHEBI:57692"/>
    </cofactor>
</comment>
<evidence type="ECO:0000256" key="4">
    <source>
        <dbReference type="ARBA" id="ARBA00008606"/>
    </source>
</evidence>
<feature type="domain" description="Deoxynucleoside kinase" evidence="14">
    <location>
        <begin position="83"/>
        <end position="291"/>
    </location>
</feature>
<comment type="function">
    <text evidence="2 13">Accessory subunit of the mitochondrial membrane respiratory chain NADH dehydrogenase (Complex I), that is believed not to be involved in catalysis. Complex I functions in the transfer of electrons from NADH to the respiratory chain. The immediate electron acceptor for the enzyme is believed to be ubiquinone.</text>
</comment>
<evidence type="ECO:0000256" key="3">
    <source>
        <dbReference type="ARBA" id="ARBA00004305"/>
    </source>
</evidence>
<keyword evidence="12 13" id="KW-0496">Mitochondrion</keyword>
<reference evidence="15 16" key="1">
    <citation type="journal article" date="2010" name="Science">
        <title>Genomic comparison of the ants Camponotus floridanus and Harpegnathos saltator.</title>
        <authorList>
            <person name="Bonasio R."/>
            <person name="Zhang G."/>
            <person name="Ye C."/>
            <person name="Mutti N.S."/>
            <person name="Fang X."/>
            <person name="Qin N."/>
            <person name="Donahue G."/>
            <person name="Yang P."/>
            <person name="Li Q."/>
            <person name="Li C."/>
            <person name="Zhang P."/>
            <person name="Huang Z."/>
            <person name="Berger S.L."/>
            <person name="Reinberg D."/>
            <person name="Wang J."/>
            <person name="Liebig J."/>
        </authorList>
    </citation>
    <scope>NUCLEOTIDE SEQUENCE [LARGE SCALE GENOMIC DNA]</scope>
    <source>
        <strain evidence="15 16">R22 G/1</strain>
    </source>
</reference>
<gene>
    <name evidence="15" type="ORF">EAI_09410</name>
</gene>
<dbReference type="PANTHER" id="PTHR10513">
    <property type="entry name" value="DEOXYNUCLEOSIDE KINASE"/>
    <property type="match status" value="1"/>
</dbReference>
<keyword evidence="9 13" id="KW-0274">FAD</keyword>
<evidence type="ECO:0000259" key="14">
    <source>
        <dbReference type="Pfam" id="PF01712"/>
    </source>
</evidence>
<keyword evidence="10" id="KW-0809">Transit peptide</keyword>
<dbReference type="SUPFAM" id="SSF52540">
    <property type="entry name" value="P-loop containing nucleoside triphosphate hydrolases"/>
    <property type="match status" value="1"/>
</dbReference>
<dbReference type="InterPro" id="IPR031314">
    <property type="entry name" value="DNK_dom"/>
</dbReference>
<dbReference type="PhylomeDB" id="E2BQJ3"/>
<keyword evidence="15" id="KW-0830">Ubiquinone</keyword>
<proteinExistence type="inferred from homology"/>
<dbReference type="FunCoup" id="E2BQJ3">
    <property type="interactions" value="948"/>
</dbReference>
<accession>E2BQJ3</accession>
<dbReference type="EMBL" id="GL449769">
    <property type="protein sequence ID" value="EFN82051.1"/>
    <property type="molecule type" value="Genomic_DNA"/>
</dbReference>
<name>E2BQJ3_HARSA</name>
<protein>
    <recommendedName>
        <fullName evidence="5 13">NADH dehydrogenase [ubiquinone] 1 alpha subcomplex subunit 10, mitochondrial</fullName>
    </recommendedName>
</protein>
<evidence type="ECO:0000256" key="8">
    <source>
        <dbReference type="ARBA" id="ARBA00022660"/>
    </source>
</evidence>
<keyword evidence="11 13" id="KW-0249">Electron transport</keyword>
<keyword evidence="16" id="KW-1185">Reference proteome</keyword>
<evidence type="ECO:0000256" key="2">
    <source>
        <dbReference type="ARBA" id="ARBA00003195"/>
    </source>
</evidence>
<evidence type="ECO:0000256" key="6">
    <source>
        <dbReference type="ARBA" id="ARBA00022448"/>
    </source>
</evidence>
<dbReference type="Proteomes" id="UP000008237">
    <property type="component" value="Unassembled WGS sequence"/>
</dbReference>
<dbReference type="GO" id="GO:0005759">
    <property type="term" value="C:mitochondrial matrix"/>
    <property type="evidence" value="ECO:0007669"/>
    <property type="project" value="UniProtKB-SubCell"/>
</dbReference>
<keyword evidence="6 13" id="KW-0813">Transport</keyword>
<dbReference type="OMA" id="QERICTR"/>
<evidence type="ECO:0000256" key="1">
    <source>
        <dbReference type="ARBA" id="ARBA00001974"/>
    </source>
</evidence>
<evidence type="ECO:0000256" key="10">
    <source>
        <dbReference type="ARBA" id="ARBA00022946"/>
    </source>
</evidence>
<dbReference type="InterPro" id="IPR027417">
    <property type="entry name" value="P-loop_NTPase"/>
</dbReference>
<dbReference type="Gene3D" id="3.40.50.300">
    <property type="entry name" value="P-loop containing nucleotide triphosphate hydrolases"/>
    <property type="match status" value="1"/>
</dbReference>
<keyword evidence="8 13" id="KW-0679">Respiratory chain</keyword>
<organism evidence="16">
    <name type="scientific">Harpegnathos saltator</name>
    <name type="common">Jerdon's jumping ant</name>
    <dbReference type="NCBI Taxonomy" id="610380"/>
    <lineage>
        <taxon>Eukaryota</taxon>
        <taxon>Metazoa</taxon>
        <taxon>Ecdysozoa</taxon>
        <taxon>Arthropoda</taxon>
        <taxon>Hexapoda</taxon>
        <taxon>Insecta</taxon>
        <taxon>Pterygota</taxon>
        <taxon>Neoptera</taxon>
        <taxon>Endopterygota</taxon>
        <taxon>Hymenoptera</taxon>
        <taxon>Apocrita</taxon>
        <taxon>Aculeata</taxon>
        <taxon>Formicoidea</taxon>
        <taxon>Formicidae</taxon>
        <taxon>Ponerinae</taxon>
        <taxon>Ponerini</taxon>
        <taxon>Harpegnathos</taxon>
    </lineage>
</organism>
<sequence>MASIARIGITKLGYNNLVRQLCKVTTAGNCWYQVAFISRKAKRVAAGIRARLQPFDYMNKQYTMWQQLVDPIIDRLDDNSKIIVIEGPMTSNKAKLGQKLADELDMIYLPSPNFDEYYITNYGYDLRTLDDRLSIGAQSCDLKKFLTNPHHPNVPMFQLHYFQLKYDQYITALLHLLCTGQGVILNRSFYSSFVFAQAMTNAGYMRPQALRFYNKVVGMAEDAVMRPHLVIYLDLPVDVVQERIKKRGIPYEVNSKVLTREYLTDIETSYKQNYLKKVMSHSHVLMYDWTEEGDVMSVIDDIEELNFNIYDKNGKMADWIFETVQELRIKRTYLHERFYLHQDYLTIDLNVPELAYTPDEVKEIHENYITIPGGKYDTGFNTDMGDKGILWKYQLSKIHRSLRTRPRDMEVLKEEFKKLKAAAFGSK</sequence>
<dbReference type="STRING" id="610380.E2BQJ3"/>
<dbReference type="AlphaFoldDB" id="E2BQJ3"/>
<evidence type="ECO:0000313" key="16">
    <source>
        <dbReference type="Proteomes" id="UP000008237"/>
    </source>
</evidence>
<dbReference type="PIRSF" id="PIRSF000543">
    <property type="entry name" value="NADH_UQ_42KD"/>
    <property type="match status" value="1"/>
</dbReference>
<comment type="similarity">
    <text evidence="4 13">Belongs to the complex I NDUFA10 subunit family.</text>
</comment>
<dbReference type="GO" id="GO:0006120">
    <property type="term" value="P:mitochondrial electron transport, NADH to ubiquinone"/>
    <property type="evidence" value="ECO:0007669"/>
    <property type="project" value="InterPro"/>
</dbReference>
<evidence type="ECO:0000256" key="9">
    <source>
        <dbReference type="ARBA" id="ARBA00022827"/>
    </source>
</evidence>
<evidence type="ECO:0000256" key="5">
    <source>
        <dbReference type="ARBA" id="ARBA00017279"/>
    </source>
</evidence>
<evidence type="ECO:0000313" key="15">
    <source>
        <dbReference type="EMBL" id="EFN82051.1"/>
    </source>
</evidence>
<keyword evidence="7 13" id="KW-0285">Flavoprotein</keyword>
<evidence type="ECO:0000256" key="12">
    <source>
        <dbReference type="ARBA" id="ARBA00023128"/>
    </source>
</evidence>
<dbReference type="InterPro" id="IPR050566">
    <property type="entry name" value="Deoxyribonucleoside_kinase"/>
</dbReference>
<evidence type="ECO:0000256" key="7">
    <source>
        <dbReference type="ARBA" id="ARBA00022630"/>
    </source>
</evidence>
<dbReference type="PANTHER" id="PTHR10513:SF15">
    <property type="entry name" value="NADH DEHYDROGENASE [UBIQUINONE] 1 ALPHA SUBCOMPLEX SUBUNIT 10, MITOCHONDRIAL"/>
    <property type="match status" value="1"/>
</dbReference>
<comment type="subcellular location">
    <subcellularLocation>
        <location evidence="3 13">Mitochondrion matrix</location>
    </subcellularLocation>
</comment>
<evidence type="ECO:0000256" key="11">
    <source>
        <dbReference type="ARBA" id="ARBA00022982"/>
    </source>
</evidence>
<dbReference type="OrthoDB" id="17400at2759"/>